<accession>B6HE38</accession>
<gene>
    <name evidence="2" type="ORF">Pc20g04680</name>
    <name evidence="2" type="ORF">PCH_Pc20g04680</name>
</gene>
<dbReference type="Proteomes" id="UP000000724">
    <property type="component" value="Contig Pc00c20"/>
</dbReference>
<dbReference type="OrthoDB" id="2103397at2759"/>
<feature type="region of interest" description="Disordered" evidence="1">
    <location>
        <begin position="284"/>
        <end position="308"/>
    </location>
</feature>
<dbReference type="EMBL" id="AM920435">
    <property type="protein sequence ID" value="CAP85797.1"/>
    <property type="molecule type" value="Genomic_DNA"/>
</dbReference>
<feature type="region of interest" description="Disordered" evidence="1">
    <location>
        <begin position="227"/>
        <end position="246"/>
    </location>
</feature>
<dbReference type="AlphaFoldDB" id="B6HE38"/>
<dbReference type="VEuPathDB" id="FungiDB:PCH_Pc20g04680"/>
<name>B6HE38_PENRW</name>
<feature type="compositionally biased region" description="Polar residues" evidence="1">
    <location>
        <begin position="227"/>
        <end position="239"/>
    </location>
</feature>
<dbReference type="OMA" id="PSYALWY"/>
<reference evidence="2 3" key="1">
    <citation type="journal article" date="2008" name="Nat. Biotechnol.">
        <title>Genome sequencing and analysis of the filamentous fungus Penicillium chrysogenum.</title>
        <authorList>
            <person name="van den Berg M.A."/>
            <person name="Albang R."/>
            <person name="Albermann K."/>
            <person name="Badger J.H."/>
            <person name="Daran J.-M."/>
            <person name="Driessen A.J.M."/>
            <person name="Garcia-Estrada C."/>
            <person name="Fedorova N.D."/>
            <person name="Harris D.M."/>
            <person name="Heijne W.H.M."/>
            <person name="Joardar V.S."/>
            <person name="Kiel J.A.K.W."/>
            <person name="Kovalchuk A."/>
            <person name="Martin J.F."/>
            <person name="Nierman W.C."/>
            <person name="Nijland J.G."/>
            <person name="Pronk J.T."/>
            <person name="Roubos J.A."/>
            <person name="van der Klei I.J."/>
            <person name="van Peij N.N.M.E."/>
            <person name="Veenhuis M."/>
            <person name="von Doehren H."/>
            <person name="Wagner C."/>
            <person name="Wortman J.R."/>
            <person name="Bovenberg R.A.L."/>
        </authorList>
    </citation>
    <scope>NUCLEOTIDE SEQUENCE [LARGE SCALE GENOMIC DNA]</scope>
    <source>
        <strain evidence="3">ATCC 28089 / DSM 1075 / NRRL 1951 / Wisconsin 54-1255</strain>
    </source>
</reference>
<evidence type="ECO:0000313" key="2">
    <source>
        <dbReference type="EMBL" id="CAP85797.1"/>
    </source>
</evidence>
<keyword evidence="3" id="KW-1185">Reference proteome</keyword>
<dbReference type="HOGENOM" id="CLU_072129_0_0_1"/>
<sequence length="308" mass="34595">MFRTATTLSQAINKPHAARGNISSPQFYQLMHEQDGDDARLPSVRLSLLNASEVEHILCLEPAKTNQGLDSFPTIPPPELLLKNLAMIDGALKNEKSAEATMDSYSEKEELLEIHREPKWSFGPVRYKDQAVKLSGYPSYALWYGDEDEAALKVIVTQSKRLKRYDKGIPEVLGYIGEYNVPLLVMQCLLTDLVFVTATLDSEVDLEKVFSLLVHILKEALIVQSTQPKEPSMQSNQGEGSAEPLVPAGSSLRRKVAKKTQYKKLKAAVALDEDLDYYDIDERDLEAEFPADETSEDEYCEDDYAEDE</sequence>
<evidence type="ECO:0000313" key="3">
    <source>
        <dbReference type="Proteomes" id="UP000000724"/>
    </source>
</evidence>
<organism evidence="2 3">
    <name type="scientific">Penicillium rubens (strain ATCC 28089 / DSM 1075 / NRRL 1951 / Wisconsin 54-1255)</name>
    <name type="common">Penicillium chrysogenum</name>
    <dbReference type="NCBI Taxonomy" id="500485"/>
    <lineage>
        <taxon>Eukaryota</taxon>
        <taxon>Fungi</taxon>
        <taxon>Dikarya</taxon>
        <taxon>Ascomycota</taxon>
        <taxon>Pezizomycotina</taxon>
        <taxon>Eurotiomycetes</taxon>
        <taxon>Eurotiomycetidae</taxon>
        <taxon>Eurotiales</taxon>
        <taxon>Aspergillaceae</taxon>
        <taxon>Penicillium</taxon>
        <taxon>Penicillium chrysogenum species complex</taxon>
    </lineage>
</organism>
<protein>
    <submittedName>
        <fullName evidence="2">Uncharacterized protein</fullName>
    </submittedName>
</protein>
<proteinExistence type="predicted"/>
<evidence type="ECO:0000256" key="1">
    <source>
        <dbReference type="SAM" id="MobiDB-lite"/>
    </source>
</evidence>